<organism evidence="2 4">
    <name type="scientific">Legionella moravica</name>
    <dbReference type="NCBI Taxonomy" id="39962"/>
    <lineage>
        <taxon>Bacteria</taxon>
        <taxon>Pseudomonadati</taxon>
        <taxon>Pseudomonadota</taxon>
        <taxon>Gammaproteobacteria</taxon>
        <taxon>Legionellales</taxon>
        <taxon>Legionellaceae</taxon>
        <taxon>Legionella</taxon>
    </lineage>
</organism>
<dbReference type="GO" id="GO:0006260">
    <property type="term" value="P:DNA replication"/>
    <property type="evidence" value="ECO:0007669"/>
    <property type="project" value="InterPro"/>
</dbReference>
<keyword evidence="3" id="KW-1185">Reference proteome</keyword>
<name>A0A378K4S1_9GAMM</name>
<dbReference type="Proteomes" id="UP000054985">
    <property type="component" value="Unassembled WGS sequence"/>
</dbReference>
<dbReference type="AlphaFoldDB" id="A0A378K4S1"/>
<dbReference type="EMBL" id="UGOG01000001">
    <property type="protein sequence ID" value="STX62881.1"/>
    <property type="molecule type" value="Genomic_DNA"/>
</dbReference>
<dbReference type="EMBL" id="LNYN01000020">
    <property type="protein sequence ID" value="KTD34243.1"/>
    <property type="molecule type" value="Genomic_DNA"/>
</dbReference>
<evidence type="ECO:0000313" key="3">
    <source>
        <dbReference type="Proteomes" id="UP000054985"/>
    </source>
</evidence>
<reference evidence="2 4" key="2">
    <citation type="submission" date="2018-06" db="EMBL/GenBank/DDBJ databases">
        <authorList>
            <consortium name="Pathogen Informatics"/>
            <person name="Doyle S."/>
        </authorList>
    </citation>
    <scope>NUCLEOTIDE SEQUENCE [LARGE SCALE GENOMIC DNA]</scope>
    <source>
        <strain evidence="2 4">NCTC12239</strain>
    </source>
</reference>
<accession>A0A378K4S1</accession>
<dbReference type="RefSeq" id="WP_028384536.1">
    <property type="nucleotide sequence ID" value="NZ_CAAAJG010000001.1"/>
</dbReference>
<dbReference type="GO" id="GO:0003887">
    <property type="term" value="F:DNA-directed DNA polymerase activity"/>
    <property type="evidence" value="ECO:0007669"/>
    <property type="project" value="InterPro"/>
</dbReference>
<dbReference type="OrthoDB" id="5638063at2"/>
<proteinExistence type="predicted"/>
<dbReference type="Proteomes" id="UP000254040">
    <property type="component" value="Unassembled WGS sequence"/>
</dbReference>
<protein>
    <submittedName>
        <fullName evidence="2">DNA polymerase III, psi subunit</fullName>
    </submittedName>
</protein>
<reference evidence="1 3" key="1">
    <citation type="submission" date="2015-11" db="EMBL/GenBank/DDBJ databases">
        <title>Genomic analysis of 38 Legionella species identifies large and diverse effector repertoires.</title>
        <authorList>
            <person name="Burstein D."/>
            <person name="Amaro F."/>
            <person name="Zusman T."/>
            <person name="Lifshitz Z."/>
            <person name="Cohen O."/>
            <person name="Gilbert J.A."/>
            <person name="Pupko T."/>
            <person name="Shuman H.A."/>
            <person name="Segal G."/>
        </authorList>
    </citation>
    <scope>NUCLEOTIDE SEQUENCE [LARGE SCALE GENOMIC DNA]</scope>
    <source>
        <strain evidence="1 3">ATCC 43877</strain>
    </source>
</reference>
<dbReference type="GO" id="GO:0008408">
    <property type="term" value="F:3'-5' exonuclease activity"/>
    <property type="evidence" value="ECO:0007669"/>
    <property type="project" value="InterPro"/>
</dbReference>
<evidence type="ECO:0000313" key="2">
    <source>
        <dbReference type="EMBL" id="STX62881.1"/>
    </source>
</evidence>
<sequence>MYSNLTLYYLKQLGITPWVSKESCSDLEHSTDEPVSDSPSLIIIIQPQLNNKAASLLNKMIAYLGLNDSEILVSDSLHNVSFSRKNHPKAILILGSEHSEFNYSDQLQCPILSGASPEQLISNPGEKRELFKILHSIKSELH</sequence>
<evidence type="ECO:0000313" key="4">
    <source>
        <dbReference type="Proteomes" id="UP000254040"/>
    </source>
</evidence>
<evidence type="ECO:0000313" key="1">
    <source>
        <dbReference type="EMBL" id="KTD34243.1"/>
    </source>
</evidence>
<gene>
    <name evidence="1" type="ORF">Lmor_1640</name>
    <name evidence="2" type="ORF">NCTC12239_01820</name>
</gene>
<dbReference type="InterPro" id="IPR036654">
    <property type="entry name" value="DNA_pol_III_psi_sf"/>
</dbReference>
<dbReference type="Gene3D" id="3.40.50.10220">
    <property type="entry name" value="DNA polymerase III, psi subunit"/>
    <property type="match status" value="1"/>
</dbReference>
<dbReference type="InterPro" id="IPR004615">
    <property type="entry name" value="DNA_pol_III_psi"/>
</dbReference>
<dbReference type="Pfam" id="PF03603">
    <property type="entry name" value="DNA_III_psi"/>
    <property type="match status" value="1"/>
</dbReference>